<dbReference type="SMART" id="SM00717">
    <property type="entry name" value="SANT"/>
    <property type="match status" value="1"/>
</dbReference>
<name>A0A9Q0U997_SALPP</name>
<dbReference type="GO" id="GO:0003700">
    <property type="term" value="F:DNA-binding transcription factor activity"/>
    <property type="evidence" value="ECO:0007669"/>
    <property type="project" value="InterPro"/>
</dbReference>
<dbReference type="PROSITE" id="PS51294">
    <property type="entry name" value="HTH_MYB"/>
    <property type="match status" value="1"/>
</dbReference>
<evidence type="ECO:0000256" key="3">
    <source>
        <dbReference type="ARBA" id="ARBA00023015"/>
    </source>
</evidence>
<protein>
    <submittedName>
        <fullName evidence="9">MYB-LIKE DNA-BINDING DOMAIN PROTEIN</fullName>
    </submittedName>
</protein>
<keyword evidence="3" id="KW-0805">Transcription regulation</keyword>
<dbReference type="InterPro" id="IPR017930">
    <property type="entry name" value="Myb_dom"/>
</dbReference>
<dbReference type="CDD" id="cd00167">
    <property type="entry name" value="SANT"/>
    <property type="match status" value="1"/>
</dbReference>
<proteinExistence type="predicted"/>
<evidence type="ECO:0000256" key="4">
    <source>
        <dbReference type="ARBA" id="ARBA00023125"/>
    </source>
</evidence>
<evidence type="ECO:0000256" key="6">
    <source>
        <dbReference type="ARBA" id="ARBA00023242"/>
    </source>
</evidence>
<keyword evidence="2" id="KW-0677">Repeat</keyword>
<dbReference type="PANTHER" id="PTHR45675">
    <property type="entry name" value="MYB TRANSCRIPTION FACTOR-RELATED-RELATED"/>
    <property type="match status" value="1"/>
</dbReference>
<evidence type="ECO:0000313" key="10">
    <source>
        <dbReference type="Proteomes" id="UP001151532"/>
    </source>
</evidence>
<reference evidence="9" key="1">
    <citation type="submission" date="2022-11" db="EMBL/GenBank/DDBJ databases">
        <authorList>
            <person name="Hyden B.L."/>
            <person name="Feng K."/>
            <person name="Yates T."/>
            <person name="Jawdy S."/>
            <person name="Smart L.B."/>
            <person name="Muchero W."/>
        </authorList>
    </citation>
    <scope>NUCLEOTIDE SEQUENCE</scope>
    <source>
        <tissue evidence="9">Shoot tip</tissue>
    </source>
</reference>
<dbReference type="GO" id="GO:0005634">
    <property type="term" value="C:nucleus"/>
    <property type="evidence" value="ECO:0007669"/>
    <property type="project" value="UniProtKB-SubCell"/>
</dbReference>
<dbReference type="SUPFAM" id="SSF46689">
    <property type="entry name" value="Homeodomain-like"/>
    <property type="match status" value="1"/>
</dbReference>
<gene>
    <name evidence="9" type="ORF">OIU79_004043</name>
</gene>
<dbReference type="AlphaFoldDB" id="A0A9Q0U997"/>
<evidence type="ECO:0000256" key="5">
    <source>
        <dbReference type="ARBA" id="ARBA00023163"/>
    </source>
</evidence>
<organism evidence="9 10">
    <name type="scientific">Salix purpurea</name>
    <name type="common">Purple osier willow</name>
    <dbReference type="NCBI Taxonomy" id="77065"/>
    <lineage>
        <taxon>Eukaryota</taxon>
        <taxon>Viridiplantae</taxon>
        <taxon>Streptophyta</taxon>
        <taxon>Embryophyta</taxon>
        <taxon>Tracheophyta</taxon>
        <taxon>Spermatophyta</taxon>
        <taxon>Magnoliopsida</taxon>
        <taxon>eudicotyledons</taxon>
        <taxon>Gunneridae</taxon>
        <taxon>Pentapetalae</taxon>
        <taxon>rosids</taxon>
        <taxon>fabids</taxon>
        <taxon>Malpighiales</taxon>
        <taxon>Salicaceae</taxon>
        <taxon>Saliceae</taxon>
        <taxon>Salix</taxon>
    </lineage>
</organism>
<dbReference type="Proteomes" id="UP001151532">
    <property type="component" value="Chromosome 8"/>
</dbReference>
<comment type="subcellular location">
    <subcellularLocation>
        <location evidence="1">Nucleus</location>
    </subcellularLocation>
</comment>
<dbReference type="GO" id="GO:0043565">
    <property type="term" value="F:sequence-specific DNA binding"/>
    <property type="evidence" value="ECO:0007669"/>
    <property type="project" value="InterPro"/>
</dbReference>
<comment type="caution">
    <text evidence="9">The sequence shown here is derived from an EMBL/GenBank/DDBJ whole genome shotgun (WGS) entry which is preliminary data.</text>
</comment>
<reference evidence="9" key="2">
    <citation type="journal article" date="2023" name="Int. J. Mol. Sci.">
        <title>De Novo Assembly and Annotation of 11 Diverse Shrub Willow (Salix) Genomes Reveals Novel Gene Organization in Sex-Linked Regions.</title>
        <authorList>
            <person name="Hyden B."/>
            <person name="Feng K."/>
            <person name="Yates T.B."/>
            <person name="Jawdy S."/>
            <person name="Cereghino C."/>
            <person name="Smart L.B."/>
            <person name="Muchero W."/>
        </authorList>
    </citation>
    <scope>NUCLEOTIDE SEQUENCE</scope>
    <source>
        <tissue evidence="9">Shoot tip</tissue>
    </source>
</reference>
<keyword evidence="10" id="KW-1185">Reference proteome</keyword>
<dbReference type="Pfam" id="PF00249">
    <property type="entry name" value="Myb_DNA-binding"/>
    <property type="match status" value="1"/>
</dbReference>
<evidence type="ECO:0000256" key="1">
    <source>
        <dbReference type="ARBA" id="ARBA00004123"/>
    </source>
</evidence>
<evidence type="ECO:0000256" key="2">
    <source>
        <dbReference type="ARBA" id="ARBA00022737"/>
    </source>
</evidence>
<dbReference type="EMBL" id="JAPFFK010000013">
    <property type="protein sequence ID" value="KAJ6725806.1"/>
    <property type="molecule type" value="Genomic_DNA"/>
</dbReference>
<feature type="domain" description="HTH myb-type" evidence="8">
    <location>
        <begin position="22"/>
        <end position="74"/>
    </location>
</feature>
<dbReference type="PROSITE" id="PS50090">
    <property type="entry name" value="MYB_LIKE"/>
    <property type="match status" value="1"/>
</dbReference>
<keyword evidence="6" id="KW-0539">Nucleus</keyword>
<evidence type="ECO:0000259" key="8">
    <source>
        <dbReference type="PROSITE" id="PS51294"/>
    </source>
</evidence>
<dbReference type="OrthoDB" id="2143914at2759"/>
<dbReference type="Gene3D" id="1.10.10.60">
    <property type="entry name" value="Homeodomain-like"/>
    <property type="match status" value="1"/>
</dbReference>
<dbReference type="FunFam" id="1.10.10.60:FF:000011">
    <property type="entry name" value="Myb transcription factor"/>
    <property type="match status" value="1"/>
</dbReference>
<sequence length="226" mass="25902">MSWGVVAAPVARGGFTGEGCWRKGPWTAEEDRLLIEHVRLHGYGRWNSVARLAGLKRNGKSCRLRWVNYLRPDLKRGQITPHEESIIVELHAISDKARARLLKRQQFQQQLQRQQQQIQHQQLLQLNQSDMKKIMSLLHDENEDKAPWTPQMITQEMVPHAIYPTTAEEEHGLLYNMFNVNAAVPEASSDDIIWDGLWNLEEFHGNPGVECATSKASTQNLVSPYC</sequence>
<keyword evidence="5" id="KW-0804">Transcription</keyword>
<evidence type="ECO:0000313" key="9">
    <source>
        <dbReference type="EMBL" id="KAJ6725806.1"/>
    </source>
</evidence>
<evidence type="ECO:0000259" key="7">
    <source>
        <dbReference type="PROSITE" id="PS50090"/>
    </source>
</evidence>
<feature type="domain" description="Myb-like" evidence="7">
    <location>
        <begin position="22"/>
        <end position="70"/>
    </location>
</feature>
<keyword evidence="4 9" id="KW-0238">DNA-binding</keyword>
<dbReference type="InterPro" id="IPR001005">
    <property type="entry name" value="SANT/Myb"/>
</dbReference>
<accession>A0A9Q0U997</accession>
<dbReference type="PANTHER" id="PTHR45675:SF97">
    <property type="entry name" value="MYB DOMAIN PROTEIN 79"/>
    <property type="match status" value="1"/>
</dbReference>
<dbReference type="InterPro" id="IPR009057">
    <property type="entry name" value="Homeodomain-like_sf"/>
</dbReference>
<dbReference type="InterPro" id="IPR044676">
    <property type="entry name" value="EOBI/EOBII-like_plant"/>
</dbReference>